<evidence type="ECO:0000313" key="3">
    <source>
        <dbReference type="EMBL" id="UUI70241.1"/>
    </source>
</evidence>
<reference evidence="3 4" key="1">
    <citation type="submission" date="2022-07" db="EMBL/GenBank/DDBJ databases">
        <title>Novel species in genus cellulomonas.</title>
        <authorList>
            <person name="Ye L."/>
        </authorList>
    </citation>
    <scope>NUCLEOTIDE SEQUENCE [LARGE SCALE GENOMIC DNA]</scope>
    <source>
        <strain evidence="4">zg-B89</strain>
    </source>
</reference>
<dbReference type="EMBL" id="CP101987">
    <property type="protein sequence ID" value="UUI70241.1"/>
    <property type="molecule type" value="Genomic_DNA"/>
</dbReference>
<feature type="chain" id="PRO_5046368463" description="Lipoprotein" evidence="2">
    <location>
        <begin position="30"/>
        <end position="172"/>
    </location>
</feature>
<evidence type="ECO:0000256" key="1">
    <source>
        <dbReference type="SAM" id="MobiDB-lite"/>
    </source>
</evidence>
<dbReference type="Proteomes" id="UP001316384">
    <property type="component" value="Chromosome"/>
</dbReference>
<proteinExistence type="predicted"/>
<keyword evidence="4" id="KW-1185">Reference proteome</keyword>
<accession>A0ABY5KLA6</accession>
<gene>
    <name evidence="3" type="ORF">NP048_10455</name>
</gene>
<dbReference type="PROSITE" id="PS51257">
    <property type="entry name" value="PROKAR_LIPOPROTEIN"/>
    <property type="match status" value="1"/>
</dbReference>
<evidence type="ECO:0000313" key="4">
    <source>
        <dbReference type="Proteomes" id="UP001316384"/>
    </source>
</evidence>
<feature type="signal peptide" evidence="2">
    <location>
        <begin position="1"/>
        <end position="29"/>
    </location>
</feature>
<organism evidence="3 4">
    <name type="scientific">Cellulomonas xiejunii</name>
    <dbReference type="NCBI Taxonomy" id="2968083"/>
    <lineage>
        <taxon>Bacteria</taxon>
        <taxon>Bacillati</taxon>
        <taxon>Actinomycetota</taxon>
        <taxon>Actinomycetes</taxon>
        <taxon>Micrococcales</taxon>
        <taxon>Cellulomonadaceae</taxon>
        <taxon>Cellulomonas</taxon>
    </lineage>
</organism>
<feature type="region of interest" description="Disordered" evidence="1">
    <location>
        <begin position="30"/>
        <end position="51"/>
    </location>
</feature>
<evidence type="ECO:0000256" key="2">
    <source>
        <dbReference type="SAM" id="SignalP"/>
    </source>
</evidence>
<evidence type="ECO:0008006" key="5">
    <source>
        <dbReference type="Google" id="ProtNLM"/>
    </source>
</evidence>
<name>A0ABY5KLA6_9CELL</name>
<sequence length="172" mass="16998">MSRPTLIALASTALLGVGLTAGCTSPAELAPVAPSSSAASPAPTPSESLLSDDIADDTAVGTLAPGFPAALVPVPPDAEVLVSSAEPLGDNRLRISLNVRTDQDTGGLLDAVRAPLLAAGFSESAPPAPEPGLAAQTTFSRADGAELLVVGVLDRDGRRTMTLGGTVAVPAP</sequence>
<protein>
    <recommendedName>
        <fullName evidence="5">Lipoprotein</fullName>
    </recommendedName>
</protein>
<dbReference type="RefSeq" id="WP_227575551.1">
    <property type="nucleotide sequence ID" value="NZ_CP101987.1"/>
</dbReference>
<keyword evidence="2" id="KW-0732">Signal</keyword>